<dbReference type="RefSeq" id="WP_121030820.1">
    <property type="nucleotide sequence ID" value="NZ_JACHVT010000004.1"/>
</dbReference>
<feature type="transmembrane region" description="Helical" evidence="9">
    <location>
        <begin position="246"/>
        <end position="269"/>
    </location>
</feature>
<dbReference type="NCBIfam" id="TIGR03164">
    <property type="entry name" value="UHCUDC"/>
    <property type="match status" value="1"/>
</dbReference>
<gene>
    <name evidence="11" type="ORF">FHW14_002258</name>
</gene>
<dbReference type="GO" id="GO:0042907">
    <property type="term" value="F:xanthine transmembrane transporter activity"/>
    <property type="evidence" value="ECO:0007669"/>
    <property type="project" value="TreeGrafter"/>
</dbReference>
<feature type="transmembrane region" description="Helical" evidence="9">
    <location>
        <begin position="60"/>
        <end position="77"/>
    </location>
</feature>
<dbReference type="Gene3D" id="1.10.3330.10">
    <property type="entry name" value="Oxo-4-hydroxy-4-carboxy-5-ureidoimidazoline decarboxylase"/>
    <property type="match status" value="1"/>
</dbReference>
<feature type="transmembrane region" description="Helical" evidence="9">
    <location>
        <begin position="116"/>
        <end position="137"/>
    </location>
</feature>
<dbReference type="PROSITE" id="PS01116">
    <property type="entry name" value="XANTH_URACIL_PERMASE"/>
    <property type="match status" value="1"/>
</dbReference>
<dbReference type="InterPro" id="IPR018020">
    <property type="entry name" value="OHCU_decarboxylase"/>
</dbReference>
<feature type="transmembrane region" description="Helical" evidence="9">
    <location>
        <begin position="332"/>
        <end position="355"/>
    </location>
</feature>
<dbReference type="NCBIfam" id="TIGR03173">
    <property type="entry name" value="pbuX"/>
    <property type="match status" value="1"/>
</dbReference>
<dbReference type="Proteomes" id="UP000590811">
    <property type="component" value="Unassembled WGS sequence"/>
</dbReference>
<name>A0A839PVL2_9MICO</name>
<feature type="transmembrane region" description="Helical" evidence="9">
    <location>
        <begin position="361"/>
        <end position="380"/>
    </location>
</feature>
<evidence type="ECO:0000256" key="2">
    <source>
        <dbReference type="ARBA" id="ARBA00008821"/>
    </source>
</evidence>
<dbReference type="UniPathway" id="UPA00394">
    <property type="reaction ID" value="UER00652"/>
</dbReference>
<protein>
    <submittedName>
        <fullName evidence="11">OHCU decarboxylase</fullName>
    </submittedName>
</protein>
<dbReference type="GO" id="GO:0000255">
    <property type="term" value="P:allantoin metabolic process"/>
    <property type="evidence" value="ECO:0007669"/>
    <property type="project" value="InterPro"/>
</dbReference>
<dbReference type="Pfam" id="PF09349">
    <property type="entry name" value="OHCU_decarbox"/>
    <property type="match status" value="1"/>
</dbReference>
<feature type="transmembrane region" description="Helical" evidence="9">
    <location>
        <begin position="36"/>
        <end position="54"/>
    </location>
</feature>
<keyword evidence="3" id="KW-0813">Transport</keyword>
<evidence type="ECO:0000256" key="1">
    <source>
        <dbReference type="ARBA" id="ARBA00004651"/>
    </source>
</evidence>
<feature type="domain" description="Oxo-4-hydroxy-4-carboxy-5-ureidoimidazoline decarboxylase" evidence="10">
    <location>
        <begin position="478"/>
        <end position="634"/>
    </location>
</feature>
<evidence type="ECO:0000256" key="5">
    <source>
        <dbReference type="ARBA" id="ARBA00022631"/>
    </source>
</evidence>
<keyword evidence="7 9" id="KW-1133">Transmembrane helix</keyword>
<comment type="caution">
    <text evidence="11">The sequence shown here is derived from an EMBL/GenBank/DDBJ whole genome shotgun (WGS) entry which is preliminary data.</text>
</comment>
<keyword evidence="6 9" id="KW-0812">Transmembrane</keyword>
<evidence type="ECO:0000259" key="10">
    <source>
        <dbReference type="Pfam" id="PF09349"/>
    </source>
</evidence>
<evidence type="ECO:0000256" key="6">
    <source>
        <dbReference type="ARBA" id="ARBA00022692"/>
    </source>
</evidence>
<comment type="similarity">
    <text evidence="2">Belongs to the nucleobase:cation symporter-2 (NCS2) (TC 2.A.40) family.</text>
</comment>
<dbReference type="InterPro" id="IPR017580">
    <property type="entry name" value="OHCU_decarboxylase-1"/>
</dbReference>
<accession>A0A839PVL2</accession>
<evidence type="ECO:0000256" key="4">
    <source>
        <dbReference type="ARBA" id="ARBA00022475"/>
    </source>
</evidence>
<dbReference type="GO" id="GO:0006144">
    <property type="term" value="P:purine nucleobase metabolic process"/>
    <property type="evidence" value="ECO:0007669"/>
    <property type="project" value="UniProtKB-KW"/>
</dbReference>
<dbReference type="InterPro" id="IPR006043">
    <property type="entry name" value="NCS2"/>
</dbReference>
<dbReference type="InterPro" id="IPR036778">
    <property type="entry name" value="OHCU_decarboxylase_sf"/>
</dbReference>
<dbReference type="Pfam" id="PF00860">
    <property type="entry name" value="Xan_ur_permease"/>
    <property type="match status" value="1"/>
</dbReference>
<dbReference type="AlphaFoldDB" id="A0A839PVL2"/>
<keyword evidence="4" id="KW-1003">Cell membrane</keyword>
<dbReference type="PANTHER" id="PTHR42810">
    <property type="entry name" value="PURINE PERMEASE C1399.01C-RELATED"/>
    <property type="match status" value="1"/>
</dbReference>
<dbReference type="GO" id="GO:0005886">
    <property type="term" value="C:plasma membrane"/>
    <property type="evidence" value="ECO:0007669"/>
    <property type="project" value="UniProtKB-SubCell"/>
</dbReference>
<comment type="subcellular location">
    <subcellularLocation>
        <location evidence="1">Cell membrane</location>
        <topology evidence="1">Multi-pass membrane protein</topology>
    </subcellularLocation>
</comment>
<evidence type="ECO:0000313" key="12">
    <source>
        <dbReference type="Proteomes" id="UP000590811"/>
    </source>
</evidence>
<dbReference type="OrthoDB" id="9805749at2"/>
<evidence type="ECO:0000256" key="3">
    <source>
        <dbReference type="ARBA" id="ARBA00022448"/>
    </source>
</evidence>
<evidence type="ECO:0000256" key="9">
    <source>
        <dbReference type="SAM" id="Phobius"/>
    </source>
</evidence>
<dbReference type="SUPFAM" id="SSF158694">
    <property type="entry name" value="UraD-Like"/>
    <property type="match status" value="1"/>
</dbReference>
<dbReference type="EMBL" id="JACHVT010000004">
    <property type="protein sequence ID" value="MBB2987093.1"/>
    <property type="molecule type" value="Genomic_DNA"/>
</dbReference>
<evidence type="ECO:0000313" key="11">
    <source>
        <dbReference type="EMBL" id="MBB2987093.1"/>
    </source>
</evidence>
<sequence>MSATATPPKPTRPSRHPVDEVLPAPRLFVYGFQHVLAFYAGAVIVPILLASAIGLSQEELIHLINADLFTCGIASIIQSVGFWKVGVKLPLLQGVTFTAVSPMIAIGLAAGGGTEGLLVIYGAVIVAGLFTFFIAPYFSRLIRFFPPVVTGTVILIIGIALLPVAANDAAGGLGPDFAPFSGRNLAYALGTLALIVAIQRLFKGFMATVAVLVGLVIGTLVAWALGDAHFDSVGQSSWFGVTTPFFFGWPKFSVAAIISMIVVMLITAVETTGDVFATGEIVDKRIERDDIARALRADGMATTLGGVFNSFPYTCFAENVGLVRLTRVKSRYVVAMAGAIMIVIGLIPKAGALVAGIPHPVLGGAAIAMFATVAVVGIQTLSKVDFHDHRNVVIVGTSIGLALYVTVLSTGSTGFAPQGTEDIRNAVPEWAQIIVGSGITLGSLTAIILNLLFHHVGRNRGPAVAGSPGNLVRLSEVNEMTQDQFVETFGSLFQGPRWVAERAYDQRPFADTGDLRQAFQEALFAASADEQRELINAYPDLGAESVADGAPGDPSLRDQSALGLTRLDEKSHGELDELNGQYRERFGFPLVTCVRDRDSYAQVLRHGWERLNNSPSQEHAAALIEIAKIAAYRFDDLVADANPVLSARMRITDVDSMA</sequence>
<dbReference type="NCBIfam" id="NF037981">
    <property type="entry name" value="NCS2_1"/>
    <property type="match status" value="1"/>
</dbReference>
<dbReference type="PANTHER" id="PTHR42810:SF4">
    <property type="entry name" value="URIC ACID TRANSPORTER UACT"/>
    <property type="match status" value="1"/>
</dbReference>
<feature type="transmembrane region" description="Helical" evidence="9">
    <location>
        <begin position="144"/>
        <end position="165"/>
    </location>
</feature>
<dbReference type="NCBIfam" id="TIGR00801">
    <property type="entry name" value="ncs2"/>
    <property type="match status" value="1"/>
</dbReference>
<organism evidence="11 12">
    <name type="scientific">Terracoccus luteus</name>
    <dbReference type="NCBI Taxonomy" id="53356"/>
    <lineage>
        <taxon>Bacteria</taxon>
        <taxon>Bacillati</taxon>
        <taxon>Actinomycetota</taxon>
        <taxon>Actinomycetes</taxon>
        <taxon>Micrococcales</taxon>
        <taxon>Intrasporangiaceae</taxon>
        <taxon>Terracoccus</taxon>
    </lineage>
</organism>
<dbReference type="InterPro" id="IPR006042">
    <property type="entry name" value="Xan_ur_permease"/>
</dbReference>
<evidence type="ECO:0000256" key="7">
    <source>
        <dbReference type="ARBA" id="ARBA00022989"/>
    </source>
</evidence>
<feature type="transmembrane region" description="Helical" evidence="9">
    <location>
        <begin position="392"/>
        <end position="410"/>
    </location>
</feature>
<proteinExistence type="inferred from homology"/>
<feature type="transmembrane region" description="Helical" evidence="9">
    <location>
        <begin position="185"/>
        <end position="202"/>
    </location>
</feature>
<dbReference type="InterPro" id="IPR017588">
    <property type="entry name" value="UacT-like"/>
</dbReference>
<dbReference type="GO" id="GO:0019628">
    <property type="term" value="P:urate catabolic process"/>
    <property type="evidence" value="ECO:0007669"/>
    <property type="project" value="UniProtKB-UniPathway"/>
</dbReference>
<feature type="transmembrane region" description="Helical" evidence="9">
    <location>
        <begin position="209"/>
        <end position="226"/>
    </location>
</feature>
<feature type="transmembrane region" description="Helical" evidence="9">
    <location>
        <begin position="430"/>
        <end position="453"/>
    </location>
</feature>
<feature type="transmembrane region" description="Helical" evidence="9">
    <location>
        <begin position="89"/>
        <end position="110"/>
    </location>
</feature>
<reference evidence="11 12" key="1">
    <citation type="submission" date="2020-08" db="EMBL/GenBank/DDBJ databases">
        <title>Genomic Encyclopedia of Type Strains, Phase IV (KMG-V): Genome sequencing to study the core and pangenomes of soil and plant-associated prokaryotes.</title>
        <authorList>
            <person name="Whitman W."/>
        </authorList>
    </citation>
    <scope>NUCLEOTIDE SEQUENCE [LARGE SCALE GENOMIC DNA]</scope>
    <source>
        <strain evidence="11 12">B3ACCR2</strain>
    </source>
</reference>
<keyword evidence="5" id="KW-0659">Purine metabolism</keyword>
<evidence type="ECO:0000256" key="8">
    <source>
        <dbReference type="ARBA" id="ARBA00023136"/>
    </source>
</evidence>
<keyword evidence="8 9" id="KW-0472">Membrane</keyword>